<accession>A0A4Y6PVQ9</accession>
<dbReference type="AlphaFoldDB" id="A0A4Y6PVQ9"/>
<feature type="compositionally biased region" description="Basic and acidic residues" evidence="1">
    <location>
        <begin position="152"/>
        <end position="175"/>
    </location>
</feature>
<feature type="signal peptide" evidence="2">
    <location>
        <begin position="1"/>
        <end position="25"/>
    </location>
</feature>
<proteinExistence type="predicted"/>
<dbReference type="SUPFAM" id="SSF48452">
    <property type="entry name" value="TPR-like"/>
    <property type="match status" value="1"/>
</dbReference>
<dbReference type="Gene3D" id="1.25.40.10">
    <property type="entry name" value="Tetratricopeptide repeat domain"/>
    <property type="match status" value="1"/>
</dbReference>
<evidence type="ECO:0000313" key="3">
    <source>
        <dbReference type="EMBL" id="QDG52330.1"/>
    </source>
</evidence>
<reference evidence="3 4" key="1">
    <citation type="submission" date="2019-06" db="EMBL/GenBank/DDBJ databases">
        <title>Persicimonas caeni gen. nov., sp. nov., a predatory bacterium isolated from solar saltern.</title>
        <authorList>
            <person name="Wang S."/>
        </authorList>
    </citation>
    <scope>NUCLEOTIDE SEQUENCE [LARGE SCALE GENOMIC DNA]</scope>
    <source>
        <strain evidence="3 4">YN101</strain>
    </source>
</reference>
<evidence type="ECO:0000256" key="1">
    <source>
        <dbReference type="SAM" id="MobiDB-lite"/>
    </source>
</evidence>
<evidence type="ECO:0008006" key="5">
    <source>
        <dbReference type="Google" id="ProtNLM"/>
    </source>
</evidence>
<dbReference type="Proteomes" id="UP000315995">
    <property type="component" value="Chromosome"/>
</dbReference>
<dbReference type="RefSeq" id="WP_141198802.1">
    <property type="nucleotide sequence ID" value="NZ_CP041186.1"/>
</dbReference>
<accession>A0A5B8Y6D4</accession>
<feature type="region of interest" description="Disordered" evidence="1">
    <location>
        <begin position="27"/>
        <end position="56"/>
    </location>
</feature>
<protein>
    <recommendedName>
        <fullName evidence="5">Tetratricopeptide repeat protein</fullName>
    </recommendedName>
</protein>
<gene>
    <name evidence="3" type="ORF">FIV42_16765</name>
</gene>
<dbReference type="InterPro" id="IPR011990">
    <property type="entry name" value="TPR-like_helical_dom_sf"/>
</dbReference>
<evidence type="ECO:0000313" key="4">
    <source>
        <dbReference type="Proteomes" id="UP000315995"/>
    </source>
</evidence>
<name>A0A4Y6PVQ9_PERCE</name>
<dbReference type="OrthoDB" id="9763670at2"/>
<sequence>MSGKTYLSAVVSAALCFGMLAPAVAQEKPDASEKSSEKKANQPEADAQKTDAQKADVDKRYKALTRQAAKAYGAEQFDQSLELFAKAYALKQVPNLLYNMGRIEEKRGHFKAAIGHYEKFVTEPGVDIKARKDALERLSTLREVVALREKGKEVDEDKIQEKHDDRKLAEAKEVDEPAPMRVERDYTAAWITMGVALAAYGGAGYFALQARDANDEFANADTRTARRDAASTGETSSIVADSMLGLGVVMTGLGVYFFLSPSETEVPADQTAMQLTPQVGPEGAGMTFSVEF</sequence>
<dbReference type="EMBL" id="CP041186">
    <property type="protein sequence ID" value="QDG52330.1"/>
    <property type="molecule type" value="Genomic_DNA"/>
</dbReference>
<feature type="region of interest" description="Disordered" evidence="1">
    <location>
        <begin position="152"/>
        <end position="176"/>
    </location>
</feature>
<organism evidence="3 4">
    <name type="scientific">Persicimonas caeni</name>
    <dbReference type="NCBI Taxonomy" id="2292766"/>
    <lineage>
        <taxon>Bacteria</taxon>
        <taxon>Deltaproteobacteria</taxon>
        <taxon>Bradymonadales</taxon>
        <taxon>Bradymonadaceae</taxon>
        <taxon>Persicimonas</taxon>
    </lineage>
</organism>
<keyword evidence="2" id="KW-0732">Signal</keyword>
<feature type="chain" id="PRO_5030106523" description="Tetratricopeptide repeat protein" evidence="2">
    <location>
        <begin position="26"/>
        <end position="292"/>
    </location>
</feature>
<keyword evidence="4" id="KW-1185">Reference proteome</keyword>
<evidence type="ECO:0000256" key="2">
    <source>
        <dbReference type="SAM" id="SignalP"/>
    </source>
</evidence>